<dbReference type="PANTHER" id="PTHR32170:SF4">
    <property type="entry name" value="DUF3437 DOMAIN-CONTAINING PROTEIN-RELATED"/>
    <property type="match status" value="1"/>
</dbReference>
<dbReference type="EMBL" id="UYRR01002732">
    <property type="protein sequence ID" value="VDK19675.1"/>
    <property type="molecule type" value="Genomic_DNA"/>
</dbReference>
<reference evidence="2 3" key="2">
    <citation type="submission" date="2018-11" db="EMBL/GenBank/DDBJ databases">
        <authorList>
            <consortium name="Pathogen Informatics"/>
        </authorList>
    </citation>
    <scope>NUCLEOTIDE SEQUENCE [LARGE SCALE GENOMIC DNA]</scope>
</reference>
<evidence type="ECO:0000259" key="1">
    <source>
        <dbReference type="Pfam" id="PF16507"/>
    </source>
</evidence>
<dbReference type="GO" id="GO:0070628">
    <property type="term" value="F:proteasome binding"/>
    <property type="evidence" value="ECO:0007669"/>
    <property type="project" value="InterPro"/>
</dbReference>
<protein>
    <submittedName>
        <fullName evidence="4">Proteasome activator complex subunit 4 (inferred by orthology to a human protein)</fullName>
    </submittedName>
</protein>
<dbReference type="GO" id="GO:0010499">
    <property type="term" value="P:proteasomal ubiquitin-independent protein catabolic process"/>
    <property type="evidence" value="ECO:0007669"/>
    <property type="project" value="TreeGrafter"/>
</dbReference>
<dbReference type="Pfam" id="PF16507">
    <property type="entry name" value="HEAT_PSME4_mid"/>
    <property type="match status" value="1"/>
</dbReference>
<proteinExistence type="predicted"/>
<dbReference type="AlphaFoldDB" id="A0A0M3J413"/>
<evidence type="ECO:0000313" key="4">
    <source>
        <dbReference type="WBParaSite" id="ASIM_0000227801-mRNA-1"/>
    </source>
</evidence>
<accession>A0A0M3J413</accession>
<dbReference type="PANTHER" id="PTHR32170">
    <property type="entry name" value="PROTEASOME ACTIVATOR COMPLEX SUBUNIT 4"/>
    <property type="match status" value="1"/>
</dbReference>
<organism evidence="4">
    <name type="scientific">Anisakis simplex</name>
    <name type="common">Herring worm</name>
    <dbReference type="NCBI Taxonomy" id="6269"/>
    <lineage>
        <taxon>Eukaryota</taxon>
        <taxon>Metazoa</taxon>
        <taxon>Ecdysozoa</taxon>
        <taxon>Nematoda</taxon>
        <taxon>Chromadorea</taxon>
        <taxon>Rhabditida</taxon>
        <taxon>Spirurina</taxon>
        <taxon>Ascaridomorpha</taxon>
        <taxon>Ascaridoidea</taxon>
        <taxon>Anisakidae</taxon>
        <taxon>Anisakis</taxon>
        <taxon>Anisakis simplex complex</taxon>
    </lineage>
</organism>
<reference evidence="4" key="1">
    <citation type="submission" date="2017-02" db="UniProtKB">
        <authorList>
            <consortium name="WormBaseParasite"/>
        </authorList>
    </citation>
    <scope>IDENTIFICATION</scope>
</reference>
<dbReference type="GO" id="GO:0005634">
    <property type="term" value="C:nucleus"/>
    <property type="evidence" value="ECO:0007669"/>
    <property type="project" value="TreeGrafter"/>
</dbReference>
<keyword evidence="3" id="KW-1185">Reference proteome</keyword>
<evidence type="ECO:0000313" key="3">
    <source>
        <dbReference type="Proteomes" id="UP000267096"/>
    </source>
</evidence>
<sequence length="371" mass="42939">MTIEEHQEYGAALWFDELWYFYDFVEINGSWESRIQRIFSAISEYCPGYVDWIPKHSIIFSKLLRAMDLSVRDGKVSVGDGSGMGSESSGAEWIVWMLGGPNDSAERHLCRLIRCIESFLHPLHDGGHTLTLQLFLAALVNEMVRRVRMERVRNKTKHKVPKWMRLTDSQIESFVTILLPSVTYSAFSTVETSLPSNILRFLAFLAPHLVLPQVIDFVYPSFSNTTEPNRLKQSLECLAEVCVPLIRDDGKRFYANFNKCSRNWINEMRNDNMDSMEALMFTESLVLRKMWNSRPPKESIRSVQLQRNAPGREPLRYHAIVLLDCLVSAIDINDIVKLSLAFRVIYQKYFDRLPINGPYEPNLIFRSKRTA</sequence>
<dbReference type="OrthoDB" id="17907at2759"/>
<dbReference type="GO" id="GO:0005829">
    <property type="term" value="C:cytosol"/>
    <property type="evidence" value="ECO:0007669"/>
    <property type="project" value="TreeGrafter"/>
</dbReference>
<feature type="domain" description="Proteasome activator Blm10 middle HEAT repeats region" evidence="1">
    <location>
        <begin position="110"/>
        <end position="249"/>
    </location>
</feature>
<dbReference type="InterPro" id="IPR035309">
    <property type="entry name" value="PSME4"/>
</dbReference>
<gene>
    <name evidence="2" type="ORF">ASIM_LOCUS2146</name>
</gene>
<dbReference type="Proteomes" id="UP000267096">
    <property type="component" value="Unassembled WGS sequence"/>
</dbReference>
<dbReference type="WBParaSite" id="ASIM_0000227801-mRNA-1">
    <property type="protein sequence ID" value="ASIM_0000227801-mRNA-1"/>
    <property type="gene ID" value="ASIM_0000227801"/>
</dbReference>
<dbReference type="GO" id="GO:0016504">
    <property type="term" value="F:peptidase activator activity"/>
    <property type="evidence" value="ECO:0007669"/>
    <property type="project" value="InterPro"/>
</dbReference>
<dbReference type="InterPro" id="IPR032430">
    <property type="entry name" value="Blm10_mid"/>
</dbReference>
<name>A0A0M3J413_ANISI</name>
<evidence type="ECO:0000313" key="2">
    <source>
        <dbReference type="EMBL" id="VDK19675.1"/>
    </source>
</evidence>